<keyword evidence="2" id="KW-0812">Transmembrane</keyword>
<feature type="compositionally biased region" description="Polar residues" evidence="1">
    <location>
        <begin position="197"/>
        <end position="207"/>
    </location>
</feature>
<feature type="compositionally biased region" description="Polar residues" evidence="1">
    <location>
        <begin position="272"/>
        <end position="293"/>
    </location>
</feature>
<feature type="compositionally biased region" description="Low complexity" evidence="1">
    <location>
        <begin position="496"/>
        <end position="508"/>
    </location>
</feature>
<feature type="compositionally biased region" description="Low complexity" evidence="1">
    <location>
        <begin position="219"/>
        <end position="228"/>
    </location>
</feature>
<protein>
    <submittedName>
        <fullName evidence="3">Uncharacterized protein C16C6.04</fullName>
    </submittedName>
</protein>
<organism evidence="3">
    <name type="scientific">Talaromyces marneffei PM1</name>
    <dbReference type="NCBI Taxonomy" id="1077442"/>
    <lineage>
        <taxon>Eukaryota</taxon>
        <taxon>Fungi</taxon>
        <taxon>Dikarya</taxon>
        <taxon>Ascomycota</taxon>
        <taxon>Pezizomycotina</taxon>
        <taxon>Eurotiomycetes</taxon>
        <taxon>Eurotiomycetidae</taxon>
        <taxon>Eurotiales</taxon>
        <taxon>Trichocomaceae</taxon>
        <taxon>Talaromyces</taxon>
        <taxon>Talaromyces sect. Talaromyces</taxon>
    </lineage>
</organism>
<feature type="region of interest" description="Disordered" evidence="1">
    <location>
        <begin position="80"/>
        <end position="107"/>
    </location>
</feature>
<feature type="compositionally biased region" description="Low complexity" evidence="1">
    <location>
        <begin position="407"/>
        <end position="421"/>
    </location>
</feature>
<dbReference type="EMBL" id="JPOX01000026">
    <property type="protein sequence ID" value="KFX44811.1"/>
    <property type="molecule type" value="Genomic_DNA"/>
</dbReference>
<feature type="compositionally biased region" description="Basic and acidic residues" evidence="1">
    <location>
        <begin position="618"/>
        <end position="632"/>
    </location>
</feature>
<keyword evidence="2" id="KW-0472">Membrane</keyword>
<feature type="compositionally biased region" description="Polar residues" evidence="1">
    <location>
        <begin position="650"/>
        <end position="660"/>
    </location>
</feature>
<keyword evidence="2" id="KW-1133">Transmembrane helix</keyword>
<dbReference type="PANTHER" id="PTHR42106:SF1">
    <property type="match status" value="1"/>
</dbReference>
<feature type="region of interest" description="Disordered" evidence="1">
    <location>
        <begin position="134"/>
        <end position="167"/>
    </location>
</feature>
<reference evidence="3" key="1">
    <citation type="journal article" date="2014" name="PLoS Genet.">
        <title>Signature Gene Expression Reveals Novel Clues to the Molecular Mechanisms of Dimorphic Transition in Penicillium marneffei.</title>
        <authorList>
            <person name="Yang E."/>
            <person name="Wang G."/>
            <person name="Cai J."/>
            <person name="Woo P.C."/>
            <person name="Lau S.K."/>
            <person name="Yuen K.-Y."/>
            <person name="Chow W.-N."/>
            <person name="Lin X."/>
        </authorList>
    </citation>
    <scope>NUCLEOTIDE SEQUENCE [LARGE SCALE GENOMIC DNA]</scope>
    <source>
        <strain evidence="3">PM1</strain>
    </source>
</reference>
<feature type="compositionally biased region" description="Polar residues" evidence="1">
    <location>
        <begin position="379"/>
        <end position="394"/>
    </location>
</feature>
<feature type="compositionally biased region" description="Low complexity" evidence="1">
    <location>
        <begin position="634"/>
        <end position="644"/>
    </location>
</feature>
<feature type="region of interest" description="Disordered" evidence="1">
    <location>
        <begin position="194"/>
        <end position="293"/>
    </location>
</feature>
<name>A0A093VDM4_TALMA</name>
<feature type="region of interest" description="Disordered" evidence="1">
    <location>
        <begin position="618"/>
        <end position="662"/>
    </location>
</feature>
<dbReference type="AlphaFoldDB" id="A0A093VDM4"/>
<comment type="caution">
    <text evidence="3">The sequence shown here is derived from an EMBL/GenBank/DDBJ whole genome shotgun (WGS) entry which is preliminary data.</text>
</comment>
<sequence>MDMITNFYRRACDESDPNSPACDKPTSKVLLNAVPAAIVGVMLLVAGIVFFIIARKRRQQFIAEEAKERESFEIEIYEPTANNRNRNPTYADPFNDPHGLSRDPDYNEFSLAAPQSRRDHSPSKSSIATESTYIPHSEMSAPPPAYQEGSVGASVRKPNDNKLGAGNQVERWGITTVLIGQSAVDARVDDDVKESQHNNYSMGTKSPNYFLPLSDSDDNNSSGTTTSSDAKRPPIPRLSPKSRSLSDAAKHGALQPSALRDFPPSSKDDIGLTNNNNDNPSTPQKTPQPRLSTLNGLSLQLPRQSTPSFSTASGNRAPLSPKLDAAQIYGSPASAIPRRSRGLDFARACTNLHHSTLAESSPDSSPNVGRGVNIPQRRGGTSSAFGSPGTSLAQPSGIGSAGQTTMSSSLSSVNMLESDTSSSEEDDDEPMNGDRDEMMIISTPQASKMHNGLLSNPFGGAVPSPGNDWMGTYSSAAASLASFQRARFRKSRNSRHSSSSASGNSNKPSPGPLSPPVMKSIEASNGGYFAREMSKSALQSRRESLSLGTGDLQLSDLSDDGEARALRADSPGSNAETGPRGVVRRAVTRRGNLLPKTKTFARIRAALMEESAPLDTEAKKEAEVIRQVRESDPTSETTSPSFPLEKLEELTSTTSVSENPIRSVPETAFSNQASLNSGGAKFWETFDGRYRTPPPPGRLSTQSSVMGEDTNMDTPISTIGREGRWQSPTPQVVTSALATEIRRKRRRDDGFDAESFKRRAVSPGMSVQSSPVLQSTAKESNGLNGSWIIPSKAASALLTEQTHSSSSSSTSTGIKRVGLQGMNETNDGLMNMSIE</sequence>
<feature type="region of interest" description="Disordered" evidence="1">
    <location>
        <begin position="762"/>
        <end position="783"/>
    </location>
</feature>
<feature type="compositionally biased region" description="Polar residues" evidence="1">
    <location>
        <begin position="765"/>
        <end position="783"/>
    </location>
</feature>
<evidence type="ECO:0000256" key="2">
    <source>
        <dbReference type="SAM" id="Phobius"/>
    </source>
</evidence>
<dbReference type="PANTHER" id="PTHR42106">
    <property type="entry name" value="CHROMOSOME 10, WHOLE GENOME SHOTGUN SEQUENCE"/>
    <property type="match status" value="1"/>
</dbReference>
<feature type="region of interest" description="Disordered" evidence="1">
    <location>
        <begin position="486"/>
        <end position="520"/>
    </location>
</feature>
<feature type="region of interest" description="Disordered" evidence="1">
    <location>
        <begin position="692"/>
        <end position="711"/>
    </location>
</feature>
<evidence type="ECO:0000256" key="1">
    <source>
        <dbReference type="SAM" id="MobiDB-lite"/>
    </source>
</evidence>
<proteinExistence type="predicted"/>
<feature type="compositionally biased region" description="Polar residues" evidence="1">
    <location>
        <begin position="356"/>
        <end position="367"/>
    </location>
</feature>
<feature type="compositionally biased region" description="Basic residues" evidence="1">
    <location>
        <begin position="486"/>
        <end position="495"/>
    </location>
</feature>
<feature type="transmembrane region" description="Helical" evidence="2">
    <location>
        <begin position="33"/>
        <end position="54"/>
    </location>
</feature>
<accession>A0A093VDM4</accession>
<gene>
    <name evidence="3" type="ORF">GQ26_0260750</name>
</gene>
<evidence type="ECO:0000313" key="3">
    <source>
        <dbReference type="EMBL" id="KFX44811.1"/>
    </source>
</evidence>
<feature type="region of interest" description="Disordered" evidence="1">
    <location>
        <begin position="356"/>
        <end position="435"/>
    </location>
</feature>
<feature type="compositionally biased region" description="Acidic residues" evidence="1">
    <location>
        <begin position="422"/>
        <end position="431"/>
    </location>
</feature>